<dbReference type="Gramene" id="rna38527">
    <property type="protein sequence ID" value="RHN44408.1"/>
    <property type="gene ID" value="gene38527"/>
</dbReference>
<gene>
    <name evidence="1" type="ORF">MtrunA17_Chr7g0219131</name>
</gene>
<protein>
    <submittedName>
        <fullName evidence="1">Uncharacterized protein</fullName>
    </submittedName>
</protein>
<reference evidence="1" key="1">
    <citation type="journal article" date="2018" name="Nat. Plants">
        <title>Whole-genome landscape of Medicago truncatula symbiotic genes.</title>
        <authorList>
            <person name="Pecrix Y."/>
            <person name="Gamas P."/>
            <person name="Carrere S."/>
        </authorList>
    </citation>
    <scope>NUCLEOTIDE SEQUENCE</scope>
    <source>
        <tissue evidence="1">Leaves</tissue>
    </source>
</reference>
<accession>A0A396GVE5</accession>
<proteinExistence type="predicted"/>
<comment type="caution">
    <text evidence="1">The sequence shown here is derived from an EMBL/GenBank/DDBJ whole genome shotgun (WGS) entry which is preliminary data.</text>
</comment>
<sequence length="65" mass="6902">MVLKKPITCLSRTSPNSTPPFKSLLSVNPIVIPLSTEVVSTFAGLPKPKSISYTPNLVDPATPIP</sequence>
<dbReference type="EMBL" id="PSQE01000007">
    <property type="protein sequence ID" value="RHN44408.1"/>
    <property type="molecule type" value="Genomic_DNA"/>
</dbReference>
<dbReference type="Proteomes" id="UP000265566">
    <property type="component" value="Chromosome 7"/>
</dbReference>
<dbReference type="AlphaFoldDB" id="A0A396GVE5"/>
<evidence type="ECO:0000313" key="1">
    <source>
        <dbReference type="EMBL" id="RHN44408.1"/>
    </source>
</evidence>
<organism evidence="1">
    <name type="scientific">Medicago truncatula</name>
    <name type="common">Barrel medic</name>
    <name type="synonym">Medicago tribuloides</name>
    <dbReference type="NCBI Taxonomy" id="3880"/>
    <lineage>
        <taxon>Eukaryota</taxon>
        <taxon>Viridiplantae</taxon>
        <taxon>Streptophyta</taxon>
        <taxon>Embryophyta</taxon>
        <taxon>Tracheophyta</taxon>
        <taxon>Spermatophyta</taxon>
        <taxon>Magnoliopsida</taxon>
        <taxon>eudicotyledons</taxon>
        <taxon>Gunneridae</taxon>
        <taxon>Pentapetalae</taxon>
        <taxon>rosids</taxon>
        <taxon>fabids</taxon>
        <taxon>Fabales</taxon>
        <taxon>Fabaceae</taxon>
        <taxon>Papilionoideae</taxon>
        <taxon>50 kb inversion clade</taxon>
        <taxon>NPAAA clade</taxon>
        <taxon>Hologalegina</taxon>
        <taxon>IRL clade</taxon>
        <taxon>Trifolieae</taxon>
        <taxon>Medicago</taxon>
    </lineage>
</organism>
<name>A0A396GVE5_MEDTR</name>